<accession>A0AA40G3M6</accession>
<comment type="caution">
    <text evidence="2">The sequence shown here is derived from an EMBL/GenBank/DDBJ whole genome shotgun (WGS) entry which is preliminary data.</text>
</comment>
<protein>
    <submittedName>
        <fullName evidence="2">Uncharacterized protein</fullName>
    </submittedName>
</protein>
<keyword evidence="3" id="KW-1185">Reference proteome</keyword>
<organism evidence="2 3">
    <name type="scientific">Melipona bicolor</name>
    <dbReference type="NCBI Taxonomy" id="60889"/>
    <lineage>
        <taxon>Eukaryota</taxon>
        <taxon>Metazoa</taxon>
        <taxon>Ecdysozoa</taxon>
        <taxon>Arthropoda</taxon>
        <taxon>Hexapoda</taxon>
        <taxon>Insecta</taxon>
        <taxon>Pterygota</taxon>
        <taxon>Neoptera</taxon>
        <taxon>Endopterygota</taxon>
        <taxon>Hymenoptera</taxon>
        <taxon>Apocrita</taxon>
        <taxon>Aculeata</taxon>
        <taxon>Apoidea</taxon>
        <taxon>Anthophila</taxon>
        <taxon>Apidae</taxon>
        <taxon>Melipona</taxon>
    </lineage>
</organism>
<evidence type="ECO:0000313" key="3">
    <source>
        <dbReference type="Proteomes" id="UP001177670"/>
    </source>
</evidence>
<dbReference type="EMBL" id="JAHYIQ010000007">
    <property type="protein sequence ID" value="KAK1130437.1"/>
    <property type="molecule type" value="Genomic_DNA"/>
</dbReference>
<name>A0AA40G3M6_9HYME</name>
<proteinExistence type="predicted"/>
<gene>
    <name evidence="2" type="ORF">K0M31_018568</name>
</gene>
<feature type="region of interest" description="Disordered" evidence="1">
    <location>
        <begin position="34"/>
        <end position="62"/>
    </location>
</feature>
<reference evidence="2" key="1">
    <citation type="submission" date="2021-10" db="EMBL/GenBank/DDBJ databases">
        <title>Melipona bicolor Genome sequencing and assembly.</title>
        <authorList>
            <person name="Araujo N.S."/>
            <person name="Arias M.C."/>
        </authorList>
    </citation>
    <scope>NUCLEOTIDE SEQUENCE</scope>
    <source>
        <strain evidence="2">USP_2M_L1-L4_2017</strain>
        <tissue evidence="2">Whole body</tissue>
    </source>
</reference>
<dbReference type="Proteomes" id="UP001177670">
    <property type="component" value="Unassembled WGS sequence"/>
</dbReference>
<evidence type="ECO:0000256" key="1">
    <source>
        <dbReference type="SAM" id="MobiDB-lite"/>
    </source>
</evidence>
<dbReference type="AlphaFoldDB" id="A0AA40G3M6"/>
<sequence>MARSTTTIWLSWTLSRNSRCLAFQEFQLTSSAATTDPAKSGHLPLNQRHGASKFGPDWFDSR</sequence>
<evidence type="ECO:0000313" key="2">
    <source>
        <dbReference type="EMBL" id="KAK1130437.1"/>
    </source>
</evidence>